<evidence type="ECO:0000256" key="6">
    <source>
        <dbReference type="ARBA" id="ARBA00023054"/>
    </source>
</evidence>
<reference evidence="12 13" key="1">
    <citation type="submission" date="2019-03" db="EMBL/GenBank/DDBJ databases">
        <title>Single cell metagenomics reveals metabolic interactions within the superorganism composed of flagellate Streblomastix strix and complex community of Bacteroidetes bacteria on its surface.</title>
        <authorList>
            <person name="Treitli S.C."/>
            <person name="Kolisko M."/>
            <person name="Husnik F."/>
            <person name="Keeling P."/>
            <person name="Hampl V."/>
        </authorList>
    </citation>
    <scope>NUCLEOTIDE SEQUENCE [LARGE SCALE GENOMIC DNA]</scope>
    <source>
        <strain evidence="12">ST1C</strain>
    </source>
</reference>
<feature type="coiled-coil region" evidence="10">
    <location>
        <begin position="46"/>
        <end position="114"/>
    </location>
</feature>
<keyword evidence="7 9" id="KW-0131">Cell cycle</keyword>
<dbReference type="InterPro" id="IPR013255">
    <property type="entry name" value="Spc25_C"/>
</dbReference>
<sequence>MFTQTLKDNETVKNDLRAALKREFDTAAANLKNATDFLFVQADQTILRKQELAREEQRQLENQQKRAILLAQQQQKTDEISIGRTRLQTNHTELEQRQKQLDQFNQRLFNLKETYNQNVQLKETRDNTQMAILQTYKNLLGLEFQKIQVSSGPDIGRKLLRIIFTKIHPSDSSRQYYVSIESRKDGIEVVEKMPLISIADKSVLSPAGTYGVNFSRFLFTVRQTFCQYAQSNP</sequence>
<dbReference type="EMBL" id="SNRW01003813">
    <property type="protein sequence ID" value="KAA6388871.1"/>
    <property type="molecule type" value="Genomic_DNA"/>
</dbReference>
<dbReference type="GO" id="GO:0005634">
    <property type="term" value="C:nucleus"/>
    <property type="evidence" value="ECO:0007669"/>
    <property type="project" value="UniProtKB-SubCell"/>
</dbReference>
<evidence type="ECO:0000256" key="7">
    <source>
        <dbReference type="ARBA" id="ARBA00023306"/>
    </source>
</evidence>
<gene>
    <name evidence="12" type="ORF">EZS28_015602</name>
</gene>
<name>A0A5J4W1U1_9EUKA</name>
<keyword evidence="9" id="KW-0995">Kinetochore</keyword>
<dbReference type="Proteomes" id="UP000324800">
    <property type="component" value="Unassembled WGS sequence"/>
</dbReference>
<organism evidence="12 13">
    <name type="scientific">Streblomastix strix</name>
    <dbReference type="NCBI Taxonomy" id="222440"/>
    <lineage>
        <taxon>Eukaryota</taxon>
        <taxon>Metamonada</taxon>
        <taxon>Preaxostyla</taxon>
        <taxon>Oxymonadida</taxon>
        <taxon>Streblomastigidae</taxon>
        <taxon>Streblomastix</taxon>
    </lineage>
</organism>
<evidence type="ECO:0000256" key="4">
    <source>
        <dbReference type="ARBA" id="ARBA00022618"/>
    </source>
</evidence>
<dbReference type="GO" id="GO:0007059">
    <property type="term" value="P:chromosome segregation"/>
    <property type="evidence" value="ECO:0007669"/>
    <property type="project" value="InterPro"/>
</dbReference>
<dbReference type="InterPro" id="IPR045143">
    <property type="entry name" value="Spc25"/>
</dbReference>
<evidence type="ECO:0000259" key="11">
    <source>
        <dbReference type="Pfam" id="PF08234"/>
    </source>
</evidence>
<proteinExistence type="inferred from homology"/>
<comment type="caution">
    <text evidence="12">The sequence shown here is derived from an EMBL/GenBank/DDBJ whole genome shotgun (WGS) entry which is preliminary data.</text>
</comment>
<keyword evidence="9" id="KW-0539">Nucleus</keyword>
<evidence type="ECO:0000256" key="10">
    <source>
        <dbReference type="SAM" id="Coils"/>
    </source>
</evidence>
<keyword evidence="5 9" id="KW-0498">Mitosis</keyword>
<evidence type="ECO:0000256" key="2">
    <source>
        <dbReference type="ARBA" id="ARBA00006379"/>
    </source>
</evidence>
<comment type="subunit">
    <text evidence="9">Component of the NDC80 complex.</text>
</comment>
<keyword evidence="4 9" id="KW-0132">Cell division</keyword>
<keyword evidence="3 9" id="KW-0158">Chromosome</keyword>
<dbReference type="Gene3D" id="3.30.457.50">
    <property type="entry name" value="Chromosome segregation protein Spc25"/>
    <property type="match status" value="1"/>
</dbReference>
<comment type="subcellular location">
    <subcellularLocation>
        <location evidence="1">Chromosome</location>
        <location evidence="1">Centromere</location>
    </subcellularLocation>
    <subcellularLocation>
        <location evidence="9">Nucleus</location>
    </subcellularLocation>
    <subcellularLocation>
        <location evidence="9">Chromosome</location>
        <location evidence="9">Centromere</location>
        <location evidence="9">Kinetochore</location>
    </subcellularLocation>
</comment>
<dbReference type="AlphaFoldDB" id="A0A5J4W1U1"/>
<comment type="similarity">
    <text evidence="2 9">Belongs to the SPC25 family.</text>
</comment>
<evidence type="ECO:0000256" key="8">
    <source>
        <dbReference type="ARBA" id="ARBA00023328"/>
    </source>
</evidence>
<evidence type="ECO:0000313" key="13">
    <source>
        <dbReference type="Proteomes" id="UP000324800"/>
    </source>
</evidence>
<evidence type="ECO:0000256" key="9">
    <source>
        <dbReference type="RuleBase" id="RU367150"/>
    </source>
</evidence>
<dbReference type="GO" id="GO:0031262">
    <property type="term" value="C:Ndc80 complex"/>
    <property type="evidence" value="ECO:0007669"/>
    <property type="project" value="InterPro"/>
</dbReference>
<evidence type="ECO:0000256" key="3">
    <source>
        <dbReference type="ARBA" id="ARBA00022454"/>
    </source>
</evidence>
<comment type="function">
    <text evidence="9">Acts as a component of the essential kinetochore-associated NDC80 complex, which is required for chromosome segregation and spindle checkpoint activity.</text>
</comment>
<evidence type="ECO:0000313" key="12">
    <source>
        <dbReference type="EMBL" id="KAA6388871.1"/>
    </source>
</evidence>
<evidence type="ECO:0000256" key="5">
    <source>
        <dbReference type="ARBA" id="ARBA00022776"/>
    </source>
</evidence>
<keyword evidence="8 9" id="KW-0137">Centromere</keyword>
<feature type="domain" description="Chromosome segregation protein Spc25 C-terminal" evidence="11">
    <location>
        <begin position="157"/>
        <end position="225"/>
    </location>
</feature>
<accession>A0A5J4W1U1</accession>
<dbReference type="PANTHER" id="PTHR14281:SF0">
    <property type="entry name" value="KINETOCHORE PROTEIN SPC25"/>
    <property type="match status" value="1"/>
</dbReference>
<dbReference type="PANTHER" id="PTHR14281">
    <property type="entry name" value="KINETOCHORE PROTEIN SPC25-RELATED"/>
    <property type="match status" value="1"/>
</dbReference>
<evidence type="ECO:0000256" key="1">
    <source>
        <dbReference type="ARBA" id="ARBA00004584"/>
    </source>
</evidence>
<dbReference type="CDD" id="cd23784">
    <property type="entry name" value="RWD_Spc25"/>
    <property type="match status" value="1"/>
</dbReference>
<keyword evidence="6 10" id="KW-0175">Coiled coil</keyword>
<dbReference type="Pfam" id="PF08234">
    <property type="entry name" value="Spindle_Spc25"/>
    <property type="match status" value="1"/>
</dbReference>
<protein>
    <recommendedName>
        <fullName evidence="9">Kinetochore protein SPC25</fullName>
    </recommendedName>
</protein>
<dbReference type="GO" id="GO:0051301">
    <property type="term" value="P:cell division"/>
    <property type="evidence" value="ECO:0007669"/>
    <property type="project" value="UniProtKB-UniRule"/>
</dbReference>